<protein>
    <recommendedName>
        <fullName evidence="3">Cupin 2 conserved barrel domain-containing protein</fullName>
    </recommendedName>
</protein>
<proteinExistence type="predicted"/>
<reference evidence="2" key="1">
    <citation type="submission" date="2017-09" db="EMBL/GenBank/DDBJ databases">
        <title>Depth-based differentiation of microbial function through sediment-hosted aquifers and enrichment of novel symbionts in the deep terrestrial subsurface.</title>
        <authorList>
            <person name="Probst A.J."/>
            <person name="Ladd B."/>
            <person name="Jarett J.K."/>
            <person name="Geller-Mcgrath D.E."/>
            <person name="Sieber C.M.K."/>
            <person name="Emerson J.B."/>
            <person name="Anantharaman K."/>
            <person name="Thomas B.C."/>
            <person name="Malmstrom R."/>
            <person name="Stieglmeier M."/>
            <person name="Klingl A."/>
            <person name="Woyke T."/>
            <person name="Ryan C.M."/>
            <person name="Banfield J.F."/>
        </authorList>
    </citation>
    <scope>NUCLEOTIDE SEQUENCE [LARGE SCALE GENOMIC DNA]</scope>
</reference>
<accession>A0A2M8LGG5</accession>
<evidence type="ECO:0008006" key="3">
    <source>
        <dbReference type="Google" id="ProtNLM"/>
    </source>
</evidence>
<dbReference type="AlphaFoldDB" id="A0A2M8LGG5"/>
<organism evidence="1 2">
    <name type="scientific">Candidatus Uhrbacteria bacterium CG10_big_fil_rev_8_21_14_0_10_48_16</name>
    <dbReference type="NCBI Taxonomy" id="1975038"/>
    <lineage>
        <taxon>Bacteria</taxon>
        <taxon>Candidatus Uhriibacteriota</taxon>
    </lineage>
</organism>
<dbReference type="InterPro" id="IPR011051">
    <property type="entry name" value="RmlC_Cupin_sf"/>
</dbReference>
<comment type="caution">
    <text evidence="1">The sequence shown here is derived from an EMBL/GenBank/DDBJ whole genome shotgun (WGS) entry which is preliminary data.</text>
</comment>
<evidence type="ECO:0000313" key="2">
    <source>
        <dbReference type="Proteomes" id="UP000231436"/>
    </source>
</evidence>
<name>A0A2M8LGG5_9BACT</name>
<sequence length="121" mass="13687">MEIFPVADSHTDERRTLTAFRPSADFPHTVEGKVLITQKDGVQLGNHSHPHAEGFFLIQGRCRVRTWTQVDGVQERELQAPVMFMFSPHEEHILTCSEGMILVGYVPTTFEKENSTPASHL</sequence>
<dbReference type="EMBL" id="PFEU01000018">
    <property type="protein sequence ID" value="PJE76533.1"/>
    <property type="molecule type" value="Genomic_DNA"/>
</dbReference>
<evidence type="ECO:0000313" key="1">
    <source>
        <dbReference type="EMBL" id="PJE76533.1"/>
    </source>
</evidence>
<dbReference type="SUPFAM" id="SSF51182">
    <property type="entry name" value="RmlC-like cupins"/>
    <property type="match status" value="1"/>
</dbReference>
<dbReference type="Proteomes" id="UP000231436">
    <property type="component" value="Unassembled WGS sequence"/>
</dbReference>
<gene>
    <name evidence="1" type="ORF">COV05_04155</name>
</gene>
<dbReference type="Gene3D" id="2.60.120.10">
    <property type="entry name" value="Jelly Rolls"/>
    <property type="match status" value="1"/>
</dbReference>
<dbReference type="InterPro" id="IPR014710">
    <property type="entry name" value="RmlC-like_jellyroll"/>
</dbReference>